<evidence type="ECO:0000256" key="7">
    <source>
        <dbReference type="ARBA" id="ARBA00022917"/>
    </source>
</evidence>
<dbReference type="InterPro" id="IPR024107">
    <property type="entry name" value="Tyr-tRNA-ligase_bac_1"/>
</dbReference>
<evidence type="ECO:0000256" key="5">
    <source>
        <dbReference type="ARBA" id="ARBA00022840"/>
    </source>
</evidence>
<evidence type="ECO:0000259" key="13">
    <source>
        <dbReference type="Pfam" id="PF22421"/>
    </source>
</evidence>
<keyword evidence="3 11" id="KW-0436">Ligase</keyword>
<dbReference type="FunFam" id="3.40.50.620:FF:000008">
    <property type="entry name" value="Tyrosine--tRNA ligase"/>
    <property type="match status" value="1"/>
</dbReference>
<dbReference type="FunFam" id="1.10.240.10:FF:000001">
    <property type="entry name" value="Tyrosine--tRNA ligase"/>
    <property type="match status" value="1"/>
</dbReference>
<evidence type="ECO:0000256" key="9">
    <source>
        <dbReference type="ARBA" id="ARBA00048248"/>
    </source>
</evidence>
<dbReference type="GO" id="GO:0005524">
    <property type="term" value="F:ATP binding"/>
    <property type="evidence" value="ECO:0007669"/>
    <property type="project" value="UniProtKB-UniRule"/>
</dbReference>
<dbReference type="Gene3D" id="1.10.240.10">
    <property type="entry name" value="Tyrosyl-Transfer RNA Synthetase"/>
    <property type="match status" value="1"/>
</dbReference>
<feature type="binding site" evidence="11">
    <location>
        <position position="179"/>
    </location>
    <ligand>
        <name>L-tyrosine</name>
        <dbReference type="ChEBI" id="CHEBI:58315"/>
    </ligand>
</feature>
<keyword evidence="2 11" id="KW-0963">Cytoplasm</keyword>
<keyword evidence="5 11" id="KW-0067">ATP-binding</keyword>
<feature type="short sequence motif" description="'KMSKS' region" evidence="11">
    <location>
        <begin position="238"/>
        <end position="242"/>
    </location>
</feature>
<dbReference type="InterPro" id="IPR002307">
    <property type="entry name" value="Tyr-tRNA-ligase"/>
</dbReference>
<evidence type="ECO:0000256" key="8">
    <source>
        <dbReference type="ARBA" id="ARBA00023146"/>
    </source>
</evidence>
<organism evidence="14 15">
    <name type="scientific">Hanstruepera neustonica</name>
    <dbReference type="NCBI Taxonomy" id="1445657"/>
    <lineage>
        <taxon>Bacteria</taxon>
        <taxon>Pseudomonadati</taxon>
        <taxon>Bacteroidota</taxon>
        <taxon>Flavobacteriia</taxon>
        <taxon>Flavobacteriales</taxon>
        <taxon>Flavobacteriaceae</taxon>
        <taxon>Hanstruepera</taxon>
    </lineage>
</organism>
<dbReference type="EMBL" id="POWF01000001">
    <property type="protein sequence ID" value="PNQ75083.1"/>
    <property type="molecule type" value="Genomic_DNA"/>
</dbReference>
<evidence type="ECO:0000256" key="10">
    <source>
        <dbReference type="ARBA" id="ARBA00060965"/>
    </source>
</evidence>
<dbReference type="GO" id="GO:0003723">
    <property type="term" value="F:RNA binding"/>
    <property type="evidence" value="ECO:0007669"/>
    <property type="project" value="UniProtKB-KW"/>
</dbReference>
<comment type="function">
    <text evidence="11">Catalyzes the attachment of tyrosine to tRNA(Tyr) in a two-step reaction: tyrosine is first activated by ATP to form Tyr-AMP and then transferred to the acceptor end of tRNA(Tyr).</text>
</comment>
<keyword evidence="15" id="KW-1185">Reference proteome</keyword>
<dbReference type="InterPro" id="IPR024088">
    <property type="entry name" value="Tyr-tRNA-ligase_bac-type"/>
</dbReference>
<dbReference type="AlphaFoldDB" id="A0A2K1E491"/>
<dbReference type="InterPro" id="IPR054608">
    <property type="entry name" value="SYY-like_C"/>
</dbReference>
<accession>A0A2K1E491</accession>
<keyword evidence="4 11" id="KW-0547">Nucleotide-binding</keyword>
<evidence type="ECO:0000256" key="2">
    <source>
        <dbReference type="ARBA" id="ARBA00022490"/>
    </source>
</evidence>
<comment type="caution">
    <text evidence="14">The sequence shown here is derived from an EMBL/GenBank/DDBJ whole genome shotgun (WGS) entry which is preliminary data.</text>
</comment>
<dbReference type="CDD" id="cd00805">
    <property type="entry name" value="TyrRS_core"/>
    <property type="match status" value="1"/>
</dbReference>
<dbReference type="PANTHER" id="PTHR11766">
    <property type="entry name" value="TYROSYL-TRNA SYNTHETASE"/>
    <property type="match status" value="1"/>
</dbReference>
<feature type="binding site" evidence="11">
    <location>
        <position position="34"/>
    </location>
    <ligand>
        <name>L-tyrosine</name>
        <dbReference type="ChEBI" id="CHEBI:58315"/>
    </ligand>
</feature>
<evidence type="ECO:0000256" key="6">
    <source>
        <dbReference type="ARBA" id="ARBA00022884"/>
    </source>
</evidence>
<name>A0A2K1E491_9FLAO</name>
<dbReference type="Pfam" id="PF00579">
    <property type="entry name" value="tRNA-synt_1b"/>
    <property type="match status" value="1"/>
</dbReference>
<dbReference type="GO" id="GO:0005829">
    <property type="term" value="C:cytosol"/>
    <property type="evidence" value="ECO:0007669"/>
    <property type="project" value="TreeGrafter"/>
</dbReference>
<evidence type="ECO:0000256" key="4">
    <source>
        <dbReference type="ARBA" id="ARBA00022741"/>
    </source>
</evidence>
<feature type="binding site" evidence="11">
    <location>
        <position position="175"/>
    </location>
    <ligand>
        <name>L-tyrosine</name>
        <dbReference type="ChEBI" id="CHEBI:58315"/>
    </ligand>
</feature>
<feature type="short sequence motif" description="'HIGH' region" evidence="11">
    <location>
        <begin position="39"/>
        <end position="48"/>
    </location>
</feature>
<dbReference type="PANTHER" id="PTHR11766:SF0">
    <property type="entry name" value="TYROSINE--TRNA LIGASE, MITOCHONDRIAL"/>
    <property type="match status" value="1"/>
</dbReference>
<dbReference type="RefSeq" id="WP_103050933.1">
    <property type="nucleotide sequence ID" value="NZ_POWF01000001.1"/>
</dbReference>
<comment type="subunit">
    <text evidence="11">Homodimer.</text>
</comment>
<sequence length="435" mass="49258">MTNAFVEELRWRGMLHDIMPGTEEQLNKEMTTAYIGFDPTSDSLHIGSLVPIILLVHLEKAGHKPIALVGGATGMIGDPSGKSDERNLLDEETLNHNVNGIKNVLSRFLNFESKEPNAPVLVNNYDWMKDFTFIDFARDVGKRITVNYMMAKDSVKKRLSGEEGSAGMSFTEFTYQLIQGYDFYHLYKTHNCMLQMGGSDQWGNITTGTELVRRMNVGEEAKAYAMTCPLITKADGSKFGKSEGGNIWLDADKTSVYKFYQFWLNTSDVDAEKYIKIFTFLDKETINGLISDHQEEPHLRLLQKRLAEEVTTFVHSKDDFENAEKASNILFSKTFKEDIKTLDEKTFLDVFEGVPLAEISRSDYNNGLDMIGALSAQTNFLTSNSDARRALKENSISVNKEKVNENYQLGDSDLINNRYIIINKGKKNTYIIKVI</sequence>
<dbReference type="Gene3D" id="3.10.290.10">
    <property type="entry name" value="RNA-binding S4 domain"/>
    <property type="match status" value="1"/>
</dbReference>
<protein>
    <recommendedName>
        <fullName evidence="11">Tyrosine--tRNA ligase</fullName>
        <ecNumber evidence="11">6.1.1.1</ecNumber>
    </recommendedName>
    <alternativeName>
        <fullName evidence="11">Tyrosyl-tRNA synthetase</fullName>
        <shortName evidence="11">TyrRS</shortName>
    </alternativeName>
</protein>
<keyword evidence="7 11" id="KW-0648">Protein biosynthesis</keyword>
<evidence type="ECO:0000256" key="1">
    <source>
        <dbReference type="ARBA" id="ARBA00004496"/>
    </source>
</evidence>
<comment type="subcellular location">
    <subcellularLocation>
        <location evidence="1 11">Cytoplasm</location>
    </subcellularLocation>
</comment>
<feature type="domain" description="Tyrosine--tRNA ligase SYY-like C-terminal" evidence="13">
    <location>
        <begin position="349"/>
        <end position="431"/>
    </location>
</feature>
<dbReference type="SUPFAM" id="SSF52374">
    <property type="entry name" value="Nucleotidylyl transferase"/>
    <property type="match status" value="1"/>
</dbReference>
<dbReference type="GO" id="GO:0042803">
    <property type="term" value="F:protein homodimerization activity"/>
    <property type="evidence" value="ECO:0007669"/>
    <property type="project" value="UniProtKB-ARBA"/>
</dbReference>
<evidence type="ECO:0000256" key="11">
    <source>
        <dbReference type="HAMAP-Rule" id="MF_02006"/>
    </source>
</evidence>
<dbReference type="InterPro" id="IPR002305">
    <property type="entry name" value="aa-tRNA-synth_Ic"/>
</dbReference>
<dbReference type="EC" id="6.1.1.1" evidence="11"/>
<reference evidence="14 15" key="1">
    <citation type="submission" date="2018-01" db="EMBL/GenBank/DDBJ databases">
        <title>The draft genome of Hanstruepera neustonica JCM19743.</title>
        <authorList>
            <person name="He R.-H."/>
            <person name="Du Z.-J."/>
        </authorList>
    </citation>
    <scope>NUCLEOTIDE SEQUENCE [LARGE SCALE GENOMIC DNA]</scope>
    <source>
        <strain evidence="14 15">JCM19743</strain>
    </source>
</reference>
<feature type="binding site" evidence="11">
    <location>
        <position position="241"/>
    </location>
    <ligand>
        <name>ATP</name>
        <dbReference type="ChEBI" id="CHEBI:30616"/>
    </ligand>
</feature>
<evidence type="ECO:0000313" key="14">
    <source>
        <dbReference type="EMBL" id="PNQ75083.1"/>
    </source>
</evidence>
<evidence type="ECO:0000313" key="15">
    <source>
        <dbReference type="Proteomes" id="UP000236641"/>
    </source>
</evidence>
<evidence type="ECO:0000256" key="3">
    <source>
        <dbReference type="ARBA" id="ARBA00022598"/>
    </source>
</evidence>
<keyword evidence="6 12" id="KW-0694">RNA-binding</keyword>
<dbReference type="HAMAP" id="MF_02006">
    <property type="entry name" value="Tyr_tRNA_synth_type1"/>
    <property type="match status" value="1"/>
</dbReference>
<dbReference type="Gene3D" id="3.40.50.620">
    <property type="entry name" value="HUPs"/>
    <property type="match status" value="1"/>
</dbReference>
<dbReference type="Proteomes" id="UP000236641">
    <property type="component" value="Unassembled WGS sequence"/>
</dbReference>
<dbReference type="InterPro" id="IPR036986">
    <property type="entry name" value="S4_RNA-bd_sf"/>
</dbReference>
<keyword evidence="8 11" id="KW-0030">Aminoacyl-tRNA synthetase</keyword>
<dbReference type="NCBIfam" id="TIGR00234">
    <property type="entry name" value="tyrS"/>
    <property type="match status" value="1"/>
</dbReference>
<proteinExistence type="inferred from homology"/>
<dbReference type="SUPFAM" id="SSF55174">
    <property type="entry name" value="Alpha-L RNA-binding motif"/>
    <property type="match status" value="1"/>
</dbReference>
<dbReference type="GO" id="GO:0006437">
    <property type="term" value="P:tyrosyl-tRNA aminoacylation"/>
    <property type="evidence" value="ECO:0007669"/>
    <property type="project" value="UniProtKB-UniRule"/>
</dbReference>
<gene>
    <name evidence="11" type="primary">tyrS</name>
    <name evidence="14" type="ORF">C1T31_02810</name>
</gene>
<dbReference type="PRINTS" id="PR01040">
    <property type="entry name" value="TRNASYNTHTYR"/>
</dbReference>
<dbReference type="Pfam" id="PF22421">
    <property type="entry name" value="SYY_C-terminal"/>
    <property type="match status" value="1"/>
</dbReference>
<dbReference type="PROSITE" id="PS50889">
    <property type="entry name" value="S4"/>
    <property type="match status" value="1"/>
</dbReference>
<dbReference type="CDD" id="cd00165">
    <property type="entry name" value="S4"/>
    <property type="match status" value="1"/>
</dbReference>
<dbReference type="InterPro" id="IPR014729">
    <property type="entry name" value="Rossmann-like_a/b/a_fold"/>
</dbReference>
<evidence type="ECO:0000256" key="12">
    <source>
        <dbReference type="PROSITE-ProRule" id="PRU00182"/>
    </source>
</evidence>
<comment type="catalytic activity">
    <reaction evidence="9 11">
        <text>tRNA(Tyr) + L-tyrosine + ATP = L-tyrosyl-tRNA(Tyr) + AMP + diphosphate + H(+)</text>
        <dbReference type="Rhea" id="RHEA:10220"/>
        <dbReference type="Rhea" id="RHEA-COMP:9706"/>
        <dbReference type="Rhea" id="RHEA-COMP:9707"/>
        <dbReference type="ChEBI" id="CHEBI:15378"/>
        <dbReference type="ChEBI" id="CHEBI:30616"/>
        <dbReference type="ChEBI" id="CHEBI:33019"/>
        <dbReference type="ChEBI" id="CHEBI:58315"/>
        <dbReference type="ChEBI" id="CHEBI:78442"/>
        <dbReference type="ChEBI" id="CHEBI:78536"/>
        <dbReference type="ChEBI" id="CHEBI:456215"/>
        <dbReference type="EC" id="6.1.1.1"/>
    </reaction>
</comment>
<dbReference type="OrthoDB" id="9804243at2"/>
<dbReference type="GO" id="GO:0004831">
    <property type="term" value="F:tyrosine-tRNA ligase activity"/>
    <property type="evidence" value="ECO:0007669"/>
    <property type="project" value="UniProtKB-UniRule"/>
</dbReference>
<comment type="similarity">
    <text evidence="10 11">Belongs to the class-I aminoacyl-tRNA synthetase family. TyrS type 1 subfamily.</text>
</comment>